<dbReference type="AlphaFoldDB" id="A0A9Q0FXT5"/>
<reference evidence="5" key="2">
    <citation type="journal article" date="2023" name="Plants (Basel)">
        <title>Annotation of the Turnera subulata (Passifloraceae) Draft Genome Reveals the S-Locus Evolved after the Divergence of Turneroideae from Passifloroideae in a Stepwise Manner.</title>
        <authorList>
            <person name="Henning P.M."/>
            <person name="Roalson E.H."/>
            <person name="Mir W."/>
            <person name="McCubbin A.G."/>
            <person name="Shore J.S."/>
        </authorList>
    </citation>
    <scope>NUCLEOTIDE SEQUENCE</scope>
    <source>
        <strain evidence="5">F60SS</strain>
    </source>
</reference>
<dbReference type="InterPro" id="IPR033132">
    <property type="entry name" value="GH_1_N_CS"/>
</dbReference>
<reference evidence="5" key="1">
    <citation type="submission" date="2022-02" db="EMBL/GenBank/DDBJ databases">
        <authorList>
            <person name="Henning P.M."/>
            <person name="McCubbin A.G."/>
            <person name="Shore J.S."/>
        </authorList>
    </citation>
    <scope>NUCLEOTIDE SEQUENCE</scope>
    <source>
        <strain evidence="5">F60SS</strain>
        <tissue evidence="5">Leaves</tissue>
    </source>
</reference>
<comment type="caution">
    <text evidence="5">The sequence shown here is derived from an EMBL/GenBank/DDBJ whole genome shotgun (WGS) entry which is preliminary data.</text>
</comment>
<evidence type="ECO:0000313" key="6">
    <source>
        <dbReference type="Proteomes" id="UP001141552"/>
    </source>
</evidence>
<keyword evidence="6" id="KW-1185">Reference proteome</keyword>
<dbReference type="InterPro" id="IPR001360">
    <property type="entry name" value="Glyco_hydro_1"/>
</dbReference>
<evidence type="ECO:0000256" key="2">
    <source>
        <dbReference type="ARBA" id="ARBA00022801"/>
    </source>
</evidence>
<feature type="chain" id="PRO_5040253202" evidence="4">
    <location>
        <begin position="22"/>
        <end position="320"/>
    </location>
</feature>
<feature type="signal peptide" evidence="4">
    <location>
        <begin position="1"/>
        <end position="21"/>
    </location>
</feature>
<evidence type="ECO:0000256" key="3">
    <source>
        <dbReference type="RuleBase" id="RU003690"/>
    </source>
</evidence>
<dbReference type="GO" id="GO:0005975">
    <property type="term" value="P:carbohydrate metabolic process"/>
    <property type="evidence" value="ECO:0007669"/>
    <property type="project" value="InterPro"/>
</dbReference>
<dbReference type="EMBL" id="JAKUCV010003501">
    <property type="protein sequence ID" value="KAJ4838704.1"/>
    <property type="molecule type" value="Genomic_DNA"/>
</dbReference>
<dbReference type="InterPro" id="IPR017853">
    <property type="entry name" value="GH"/>
</dbReference>
<dbReference type="GO" id="GO:0008422">
    <property type="term" value="F:beta-glucosidase activity"/>
    <property type="evidence" value="ECO:0007669"/>
    <property type="project" value="TreeGrafter"/>
</dbReference>
<name>A0A9Q0FXT5_9ROSI</name>
<proteinExistence type="inferred from homology"/>
<protein>
    <submittedName>
        <fullName evidence="5">Uncharacterized protein</fullName>
    </submittedName>
</protein>
<dbReference type="PANTHER" id="PTHR10353">
    <property type="entry name" value="GLYCOSYL HYDROLASE"/>
    <property type="match status" value="1"/>
</dbReference>
<organism evidence="5 6">
    <name type="scientific">Turnera subulata</name>
    <dbReference type="NCBI Taxonomy" id="218843"/>
    <lineage>
        <taxon>Eukaryota</taxon>
        <taxon>Viridiplantae</taxon>
        <taxon>Streptophyta</taxon>
        <taxon>Embryophyta</taxon>
        <taxon>Tracheophyta</taxon>
        <taxon>Spermatophyta</taxon>
        <taxon>Magnoliopsida</taxon>
        <taxon>eudicotyledons</taxon>
        <taxon>Gunneridae</taxon>
        <taxon>Pentapetalae</taxon>
        <taxon>rosids</taxon>
        <taxon>fabids</taxon>
        <taxon>Malpighiales</taxon>
        <taxon>Passifloraceae</taxon>
        <taxon>Turnera</taxon>
    </lineage>
</organism>
<dbReference type="Pfam" id="PF00232">
    <property type="entry name" value="Glyco_hydro_1"/>
    <property type="match status" value="1"/>
</dbReference>
<keyword evidence="4" id="KW-0732">Signal</keyword>
<dbReference type="PANTHER" id="PTHR10353:SF213">
    <property type="entry name" value="BETA-GLUCOSIDASE 45-RELATED"/>
    <property type="match status" value="1"/>
</dbReference>
<dbReference type="SUPFAM" id="SSF51445">
    <property type="entry name" value="(Trans)glycosidases"/>
    <property type="match status" value="1"/>
</dbReference>
<evidence type="ECO:0000313" key="5">
    <source>
        <dbReference type="EMBL" id="KAJ4838704.1"/>
    </source>
</evidence>
<sequence>MGNPSAYAILFLLELFLLCFAISSGQETLKKSLDPSPIPTNFLFGTASSSYQYEGAYLSDGKSLSNWDLFAHTPGRVSDGSNGDVAVDEYHRYLEDINLMDSLGVNSYRFSISWARILPSISYYNRLIDALLLKGIQPFVTLTHFDLPQELEERYGSWLSPESQEDFAHYVDICFKHFGDRVKYWVTFNEPNVQVIYGYRIGGRFPPGRCSSRFGNCSHGDSEKEPFIAAHNMIMSHAIAVDIYRTNYQGGVMWQNVYPEGFEKIVTHIKERYNNIPMIITENGYGQVEKTGIPIAESLNDVKRVNFMSSYWESLLTAIR</sequence>
<evidence type="ECO:0000256" key="1">
    <source>
        <dbReference type="ARBA" id="ARBA00010838"/>
    </source>
</evidence>
<gene>
    <name evidence="5" type="ORF">Tsubulata_003143</name>
</gene>
<evidence type="ECO:0000256" key="4">
    <source>
        <dbReference type="SAM" id="SignalP"/>
    </source>
</evidence>
<accession>A0A9Q0FXT5</accession>
<dbReference type="Proteomes" id="UP001141552">
    <property type="component" value="Unassembled WGS sequence"/>
</dbReference>
<comment type="similarity">
    <text evidence="1 3">Belongs to the glycosyl hydrolase 1 family.</text>
</comment>
<dbReference type="PROSITE" id="PS00653">
    <property type="entry name" value="GLYCOSYL_HYDROL_F1_2"/>
    <property type="match status" value="1"/>
</dbReference>
<keyword evidence="2" id="KW-0378">Hydrolase</keyword>
<dbReference type="Gene3D" id="3.20.20.80">
    <property type="entry name" value="Glycosidases"/>
    <property type="match status" value="2"/>
</dbReference>
<dbReference type="OrthoDB" id="65569at2759"/>